<name>A0ABD5RG00_9EURY</name>
<dbReference type="RefSeq" id="WP_227231321.1">
    <property type="nucleotide sequence ID" value="NZ_JAJCVJ010000003.1"/>
</dbReference>
<evidence type="ECO:0000256" key="1">
    <source>
        <dbReference type="SAM" id="Phobius"/>
    </source>
</evidence>
<keyword evidence="1" id="KW-1133">Transmembrane helix</keyword>
<dbReference type="Pfam" id="PF07760">
    <property type="entry name" value="DUF1616"/>
    <property type="match status" value="1"/>
</dbReference>
<sequence length="356" mass="38222">MIRTIVTQVIEMAALRRRAGLLLRAITEFPADLAVVLLYTLVSSVLLARPALTSDAFRTALAVPLLFVVPGYVLLAVLFPRRSRPDPATASPLVASPTSSLPLHARGIDGVERGVLSFGLSLVVVPLLAVTYVLLPVSFTPQTAVAVAGGFVLLCIAVAAIRRAAVPREDRFSLALGHYAERARAGLTETTRLDAGLNVLLAICVVVGLSAVGYAAVNPQDATQYTEVTLLTQSDSGDLVAGNYPDEFVRGEPQPLTVSITNREDARQTYEVVVVVQRVRDEGGSPTILEQRRVDDFSLTADAGETTQVQHAAQSPISGENLRLVYLVYDGTPPDRPTTDNAYRYVHLWIDVSDPA</sequence>
<reference evidence="3 4" key="1">
    <citation type="journal article" date="2019" name="Int. J. Syst. Evol. Microbiol.">
        <title>The Global Catalogue of Microorganisms (GCM) 10K type strain sequencing project: providing services to taxonomists for standard genome sequencing and annotation.</title>
        <authorList>
            <consortium name="The Broad Institute Genomics Platform"/>
            <consortium name="The Broad Institute Genome Sequencing Center for Infectious Disease"/>
            <person name="Wu L."/>
            <person name="Ma J."/>
        </authorList>
    </citation>
    <scope>NUCLEOTIDE SEQUENCE [LARGE SCALE GENOMIC DNA]</scope>
    <source>
        <strain evidence="3 4">CGMCC 1.12237</strain>
    </source>
</reference>
<feature type="transmembrane region" description="Helical" evidence="1">
    <location>
        <begin position="21"/>
        <end position="41"/>
    </location>
</feature>
<gene>
    <name evidence="3" type="ORF">ACFPJ5_17650</name>
</gene>
<organism evidence="3 4">
    <name type="scientific">Salinirubrum litoreum</name>
    <dbReference type="NCBI Taxonomy" id="1126234"/>
    <lineage>
        <taxon>Archaea</taxon>
        <taxon>Methanobacteriati</taxon>
        <taxon>Methanobacteriota</taxon>
        <taxon>Stenosarchaea group</taxon>
        <taxon>Halobacteria</taxon>
        <taxon>Halobacteriales</taxon>
        <taxon>Haloferacaceae</taxon>
        <taxon>Salinirubrum</taxon>
    </lineage>
</organism>
<feature type="transmembrane region" description="Helical" evidence="1">
    <location>
        <begin position="141"/>
        <end position="161"/>
    </location>
</feature>
<feature type="transmembrane region" description="Helical" evidence="1">
    <location>
        <begin position="197"/>
        <end position="217"/>
    </location>
</feature>
<evidence type="ECO:0000313" key="3">
    <source>
        <dbReference type="EMBL" id="MFC5368751.1"/>
    </source>
</evidence>
<comment type="caution">
    <text evidence="3">The sequence shown here is derived from an EMBL/GenBank/DDBJ whole genome shotgun (WGS) entry which is preliminary data.</text>
</comment>
<keyword evidence="4" id="KW-1185">Reference proteome</keyword>
<dbReference type="EMBL" id="JBHSKX010000004">
    <property type="protein sequence ID" value="MFC5368751.1"/>
    <property type="molecule type" value="Genomic_DNA"/>
</dbReference>
<feature type="domain" description="DUF1616" evidence="2">
    <location>
        <begin position="37"/>
        <end position="351"/>
    </location>
</feature>
<protein>
    <submittedName>
        <fullName evidence="3">DUF1616 domain-containing protein</fullName>
    </submittedName>
</protein>
<evidence type="ECO:0000259" key="2">
    <source>
        <dbReference type="Pfam" id="PF07760"/>
    </source>
</evidence>
<accession>A0ABD5RG00</accession>
<dbReference type="Proteomes" id="UP001596201">
    <property type="component" value="Unassembled WGS sequence"/>
</dbReference>
<dbReference type="InterPro" id="IPR011674">
    <property type="entry name" value="DUF1616"/>
</dbReference>
<keyword evidence="1" id="KW-0812">Transmembrane</keyword>
<evidence type="ECO:0000313" key="4">
    <source>
        <dbReference type="Proteomes" id="UP001596201"/>
    </source>
</evidence>
<feature type="transmembrane region" description="Helical" evidence="1">
    <location>
        <begin position="115"/>
        <end position="135"/>
    </location>
</feature>
<keyword evidence="1" id="KW-0472">Membrane</keyword>
<proteinExistence type="predicted"/>
<dbReference type="AlphaFoldDB" id="A0ABD5RG00"/>
<feature type="transmembrane region" description="Helical" evidence="1">
    <location>
        <begin position="61"/>
        <end position="79"/>
    </location>
</feature>